<name>A0A2I0R5G5_9FLAO</name>
<feature type="signal peptide" evidence="1">
    <location>
        <begin position="1"/>
        <end position="22"/>
    </location>
</feature>
<reference evidence="2 3" key="1">
    <citation type="submission" date="2017-12" db="EMBL/GenBank/DDBJ databases">
        <title>The draft genome sequence of Brumimicrobium saltpan LHR20.</title>
        <authorList>
            <person name="Do Z.-J."/>
            <person name="Luo H.-R."/>
        </authorList>
    </citation>
    <scope>NUCLEOTIDE SEQUENCE [LARGE SCALE GENOMIC DNA]</scope>
    <source>
        <strain evidence="2 3">LHR20</strain>
    </source>
</reference>
<dbReference type="AlphaFoldDB" id="A0A2I0R5G5"/>
<evidence type="ECO:0000256" key="1">
    <source>
        <dbReference type="SAM" id="SignalP"/>
    </source>
</evidence>
<protein>
    <recommendedName>
        <fullName evidence="4">DUF4252 domain-containing protein</fullName>
    </recommendedName>
</protein>
<evidence type="ECO:0000313" key="3">
    <source>
        <dbReference type="Proteomes" id="UP000236654"/>
    </source>
</evidence>
<gene>
    <name evidence="2" type="ORF">CW751_00360</name>
</gene>
<dbReference type="RefSeq" id="WP_101332973.1">
    <property type="nucleotide sequence ID" value="NZ_PJNI01000001.1"/>
</dbReference>
<comment type="caution">
    <text evidence="2">The sequence shown here is derived from an EMBL/GenBank/DDBJ whole genome shotgun (WGS) entry which is preliminary data.</text>
</comment>
<dbReference type="PROSITE" id="PS51257">
    <property type="entry name" value="PROKAR_LIPOPROTEIN"/>
    <property type="match status" value="1"/>
</dbReference>
<dbReference type="EMBL" id="PJNI01000001">
    <property type="protein sequence ID" value="PKR81827.1"/>
    <property type="molecule type" value="Genomic_DNA"/>
</dbReference>
<organism evidence="2 3">
    <name type="scientific">Brumimicrobium salinarum</name>
    <dbReference type="NCBI Taxonomy" id="2058658"/>
    <lineage>
        <taxon>Bacteria</taxon>
        <taxon>Pseudomonadati</taxon>
        <taxon>Bacteroidota</taxon>
        <taxon>Flavobacteriia</taxon>
        <taxon>Flavobacteriales</taxon>
        <taxon>Crocinitomicaceae</taxon>
        <taxon>Brumimicrobium</taxon>
    </lineage>
</organism>
<evidence type="ECO:0000313" key="2">
    <source>
        <dbReference type="EMBL" id="PKR81827.1"/>
    </source>
</evidence>
<evidence type="ECO:0008006" key="4">
    <source>
        <dbReference type="Google" id="ProtNLM"/>
    </source>
</evidence>
<sequence length="180" mass="21141">MKYFYIAFIGLAFLISSCASFNKQLYSGEITRDLNSNYSNDSIHFYVDLAGDHVRNKKKKDLKRQLKTYNIKPFKNNVIEYFETIIDPYYDVFLFQFANEKAYNKFLEYKNFEHVDFDEKTKKTIIKDSSQFVYGIQASQTDGSSILLLSYVRAKNVDDYQLMLKEYEGVVGSFKVEEGE</sequence>
<feature type="chain" id="PRO_5014129367" description="DUF4252 domain-containing protein" evidence="1">
    <location>
        <begin position="23"/>
        <end position="180"/>
    </location>
</feature>
<keyword evidence="1" id="KW-0732">Signal</keyword>
<dbReference type="Proteomes" id="UP000236654">
    <property type="component" value="Unassembled WGS sequence"/>
</dbReference>
<proteinExistence type="predicted"/>
<keyword evidence="3" id="KW-1185">Reference proteome</keyword>
<accession>A0A2I0R5G5</accession>